<dbReference type="InterPro" id="IPR025538">
    <property type="entry name" value="DUF4424"/>
</dbReference>
<dbReference type="Proteomes" id="UP000234881">
    <property type="component" value="Unassembled WGS sequence"/>
</dbReference>
<dbReference type="Pfam" id="PF14415">
    <property type="entry name" value="DUF4424"/>
    <property type="match status" value="1"/>
</dbReference>
<dbReference type="EMBL" id="PKUQ01000008">
    <property type="protein sequence ID" value="PLW78365.1"/>
    <property type="molecule type" value="Genomic_DNA"/>
</dbReference>
<evidence type="ECO:0000313" key="2">
    <source>
        <dbReference type="EMBL" id="PLW78365.1"/>
    </source>
</evidence>
<proteinExistence type="predicted"/>
<keyword evidence="3" id="KW-1185">Reference proteome</keyword>
<organism evidence="2 3">
    <name type="scientific">Cohaesibacter celericrescens</name>
    <dbReference type="NCBI Taxonomy" id="2067669"/>
    <lineage>
        <taxon>Bacteria</taxon>
        <taxon>Pseudomonadati</taxon>
        <taxon>Pseudomonadota</taxon>
        <taxon>Alphaproteobacteria</taxon>
        <taxon>Hyphomicrobiales</taxon>
        <taxon>Cohaesibacteraceae</taxon>
    </lineage>
</organism>
<name>A0A2N5XVA0_9HYPH</name>
<evidence type="ECO:0000259" key="1">
    <source>
        <dbReference type="Pfam" id="PF14415"/>
    </source>
</evidence>
<protein>
    <recommendedName>
        <fullName evidence="1">DUF4424 domain-containing protein</fullName>
    </recommendedName>
</protein>
<sequence length="362" mass="41365">MFAERTPFPLISGAKMSMLHCAFILFQRRTTGCRLPKTTNQDQLGWLQGVLLGILLCVTAPAHANDASAQLDANGIRLVQTYDIALDVEDLYISPERVKIHYEFINKSEFDKNILVAFPVPEIDADTEANYNIDPKDPINFLDFSIIVNGRKIEPQVEIKLTANGVDFTETLLAHGVPLNRFEDDYYDNMENMSQDNLRALAQEGLVDWTPGESYFTPKWKMKATFYWQQTFPAQSRTIIDHSYRPVAGVSIFSEEYGLNQSVERYCIEPSFRRAFQRKVAQSGHNEMLAHEVRYILQTANTWLGPIRDFRLVIDKLKPSNLVSLCINGISKIAPTQFEVRAQNYVPKHDLEILVVEQPAWD</sequence>
<accession>A0A2N5XVA0</accession>
<feature type="domain" description="DUF4424" evidence="1">
    <location>
        <begin position="64"/>
        <end position="354"/>
    </location>
</feature>
<comment type="caution">
    <text evidence="2">The sequence shown here is derived from an EMBL/GenBank/DDBJ whole genome shotgun (WGS) entry which is preliminary data.</text>
</comment>
<gene>
    <name evidence="2" type="ORF">C0081_04525</name>
</gene>
<evidence type="ECO:0000313" key="3">
    <source>
        <dbReference type="Proteomes" id="UP000234881"/>
    </source>
</evidence>
<dbReference type="AlphaFoldDB" id="A0A2N5XVA0"/>
<dbReference type="Gene3D" id="2.60.40.3680">
    <property type="match status" value="1"/>
</dbReference>
<reference evidence="2 3" key="1">
    <citation type="submission" date="2018-01" db="EMBL/GenBank/DDBJ databases">
        <title>The draft genome sequence of Cohaesibacter sp. H1304.</title>
        <authorList>
            <person name="Wang N.-N."/>
            <person name="Du Z.-J."/>
        </authorList>
    </citation>
    <scope>NUCLEOTIDE SEQUENCE [LARGE SCALE GENOMIC DNA]</scope>
    <source>
        <strain evidence="2 3">H1304</strain>
    </source>
</reference>